<comment type="caution">
    <text evidence="1">The sequence shown here is derived from an EMBL/GenBank/DDBJ whole genome shotgun (WGS) entry which is preliminary data.</text>
</comment>
<reference evidence="1 2" key="1">
    <citation type="submission" date="2016-02" db="EMBL/GenBank/DDBJ databases">
        <title>Band-tailed pigeon sequencing and assembly.</title>
        <authorList>
            <person name="Soares A.E."/>
            <person name="Novak B.J."/>
            <person name="Rice E.S."/>
            <person name="O'Connell B."/>
            <person name="Chang D."/>
            <person name="Weber S."/>
            <person name="Shapiro B."/>
        </authorList>
    </citation>
    <scope>NUCLEOTIDE SEQUENCE [LARGE SCALE GENOMIC DNA]</scope>
    <source>
        <strain evidence="1">BTP2013</strain>
        <tissue evidence="1">Blood</tissue>
    </source>
</reference>
<protein>
    <submittedName>
        <fullName evidence="1">Uncharacterized protein</fullName>
    </submittedName>
</protein>
<dbReference type="Proteomes" id="UP000190648">
    <property type="component" value="Unassembled WGS sequence"/>
</dbReference>
<proteinExistence type="predicted"/>
<dbReference type="EMBL" id="LSYS01004331">
    <property type="protein sequence ID" value="OPJ79702.1"/>
    <property type="molecule type" value="Genomic_DNA"/>
</dbReference>
<organism evidence="1 2">
    <name type="scientific">Patagioenas fasciata monilis</name>
    <dbReference type="NCBI Taxonomy" id="372326"/>
    <lineage>
        <taxon>Eukaryota</taxon>
        <taxon>Metazoa</taxon>
        <taxon>Chordata</taxon>
        <taxon>Craniata</taxon>
        <taxon>Vertebrata</taxon>
        <taxon>Euteleostomi</taxon>
        <taxon>Archelosauria</taxon>
        <taxon>Archosauria</taxon>
        <taxon>Dinosauria</taxon>
        <taxon>Saurischia</taxon>
        <taxon>Theropoda</taxon>
        <taxon>Coelurosauria</taxon>
        <taxon>Aves</taxon>
        <taxon>Neognathae</taxon>
        <taxon>Neoaves</taxon>
        <taxon>Columbimorphae</taxon>
        <taxon>Columbiformes</taxon>
        <taxon>Columbidae</taxon>
        <taxon>Patagioenas</taxon>
    </lineage>
</organism>
<gene>
    <name evidence="1" type="ORF">AV530_002192</name>
</gene>
<accession>A0A1V4K5G4</accession>
<evidence type="ECO:0000313" key="1">
    <source>
        <dbReference type="EMBL" id="OPJ79702.1"/>
    </source>
</evidence>
<dbReference type="AlphaFoldDB" id="A0A1V4K5G4"/>
<name>A0A1V4K5G4_PATFA</name>
<sequence length="104" mass="11816">MFKVFEVVKAEIERTPFYISSAKLIFLFGNLWKLCFLEDFLLLNPCEDRAVLGNTPPNTRGKQTLSANANSWCSLDAINQSFHTASGMLPEFVEIHSKSCNRKQ</sequence>
<evidence type="ECO:0000313" key="2">
    <source>
        <dbReference type="Proteomes" id="UP000190648"/>
    </source>
</evidence>
<keyword evidence="2" id="KW-1185">Reference proteome</keyword>